<dbReference type="EMBL" id="JBHUMZ010000025">
    <property type="protein sequence ID" value="MFD2639524.1"/>
    <property type="molecule type" value="Genomic_DNA"/>
</dbReference>
<sequence>MKNNRYVNTRTTKRLQVTIAICSIIFTIGTALHNFVIINTPLIETMMQMAGASNSEEEAASFTSGFRIVGCVYIVGNALGILAFKSQSTLLWWIILVVNFTQGLGFIMIPSSMWVAALNEYGLWGILPSAITDGGAILIAGLMIYTMIKYGSTWGKKLIKGSDSSEGY</sequence>
<feature type="transmembrane region" description="Helical" evidence="1">
    <location>
        <begin position="62"/>
        <end position="83"/>
    </location>
</feature>
<protein>
    <submittedName>
        <fullName evidence="2">Uncharacterized protein</fullName>
    </submittedName>
</protein>
<evidence type="ECO:0000256" key="1">
    <source>
        <dbReference type="SAM" id="Phobius"/>
    </source>
</evidence>
<feature type="transmembrane region" description="Helical" evidence="1">
    <location>
        <begin position="121"/>
        <end position="148"/>
    </location>
</feature>
<dbReference type="RefSeq" id="WP_054754632.1">
    <property type="nucleotide sequence ID" value="NZ_JBHUMZ010000025.1"/>
</dbReference>
<name>A0ABW5QC94_9BACI</name>
<feature type="transmembrane region" description="Helical" evidence="1">
    <location>
        <begin position="90"/>
        <end position="109"/>
    </location>
</feature>
<proteinExistence type="predicted"/>
<keyword evidence="1" id="KW-0812">Transmembrane</keyword>
<comment type="caution">
    <text evidence="2">The sequence shown here is derived from an EMBL/GenBank/DDBJ whole genome shotgun (WGS) entry which is preliminary data.</text>
</comment>
<keyword evidence="1" id="KW-1133">Transmembrane helix</keyword>
<gene>
    <name evidence="2" type="ORF">ACFSW4_11645</name>
</gene>
<organism evidence="2 3">
    <name type="scientific">Piscibacillus salipiscarius</name>
    <dbReference type="NCBI Taxonomy" id="299480"/>
    <lineage>
        <taxon>Bacteria</taxon>
        <taxon>Bacillati</taxon>
        <taxon>Bacillota</taxon>
        <taxon>Bacilli</taxon>
        <taxon>Bacillales</taxon>
        <taxon>Bacillaceae</taxon>
        <taxon>Piscibacillus</taxon>
    </lineage>
</organism>
<evidence type="ECO:0000313" key="3">
    <source>
        <dbReference type="Proteomes" id="UP001597452"/>
    </source>
</evidence>
<dbReference type="Proteomes" id="UP001597452">
    <property type="component" value="Unassembled WGS sequence"/>
</dbReference>
<evidence type="ECO:0000313" key="2">
    <source>
        <dbReference type="EMBL" id="MFD2639524.1"/>
    </source>
</evidence>
<feature type="transmembrane region" description="Helical" evidence="1">
    <location>
        <begin position="20"/>
        <end position="42"/>
    </location>
</feature>
<keyword evidence="1" id="KW-0472">Membrane</keyword>
<reference evidence="3" key="1">
    <citation type="journal article" date="2019" name="Int. J. Syst. Evol. Microbiol.">
        <title>The Global Catalogue of Microorganisms (GCM) 10K type strain sequencing project: providing services to taxonomists for standard genome sequencing and annotation.</title>
        <authorList>
            <consortium name="The Broad Institute Genomics Platform"/>
            <consortium name="The Broad Institute Genome Sequencing Center for Infectious Disease"/>
            <person name="Wu L."/>
            <person name="Ma J."/>
        </authorList>
    </citation>
    <scope>NUCLEOTIDE SEQUENCE [LARGE SCALE GENOMIC DNA]</scope>
    <source>
        <strain evidence="3">TISTR 1571</strain>
    </source>
</reference>
<accession>A0ABW5QC94</accession>
<keyword evidence="3" id="KW-1185">Reference proteome</keyword>